<dbReference type="EMBL" id="BLLK01000069">
    <property type="protein sequence ID" value="GFH60258.1"/>
    <property type="molecule type" value="Genomic_DNA"/>
</dbReference>
<feature type="compositionally biased region" description="Basic residues" evidence="5">
    <location>
        <begin position="219"/>
        <end position="233"/>
    </location>
</feature>
<name>A0AAD3HEP8_9STRA</name>
<keyword evidence="8" id="KW-1185">Reference proteome</keyword>
<dbReference type="InterPro" id="IPR029000">
    <property type="entry name" value="Cyclophilin-like_dom_sf"/>
</dbReference>
<evidence type="ECO:0000256" key="1">
    <source>
        <dbReference type="ARBA" id="ARBA00000971"/>
    </source>
</evidence>
<evidence type="ECO:0000313" key="8">
    <source>
        <dbReference type="Proteomes" id="UP001054902"/>
    </source>
</evidence>
<comment type="caution">
    <text evidence="7">The sequence shown here is derived from an EMBL/GenBank/DDBJ whole genome shotgun (WGS) entry which is preliminary data.</text>
</comment>
<keyword evidence="4" id="KW-0413">Isomerase</keyword>
<organism evidence="7 8">
    <name type="scientific">Chaetoceros tenuissimus</name>
    <dbReference type="NCBI Taxonomy" id="426638"/>
    <lineage>
        <taxon>Eukaryota</taxon>
        <taxon>Sar</taxon>
        <taxon>Stramenopiles</taxon>
        <taxon>Ochrophyta</taxon>
        <taxon>Bacillariophyta</taxon>
        <taxon>Coscinodiscophyceae</taxon>
        <taxon>Chaetocerotophycidae</taxon>
        <taxon>Chaetocerotales</taxon>
        <taxon>Chaetocerotaceae</taxon>
        <taxon>Chaetoceros</taxon>
    </lineage>
</organism>
<dbReference type="PROSITE" id="PS50072">
    <property type="entry name" value="CSA_PPIASE_2"/>
    <property type="match status" value="1"/>
</dbReference>
<dbReference type="Gene3D" id="2.40.100.10">
    <property type="entry name" value="Cyclophilin-like"/>
    <property type="match status" value="1"/>
</dbReference>
<dbReference type="EC" id="5.2.1.8" evidence="2"/>
<feature type="region of interest" description="Disordered" evidence="5">
    <location>
        <begin position="169"/>
        <end position="337"/>
    </location>
</feature>
<feature type="compositionally biased region" description="Basic residues" evidence="5">
    <location>
        <begin position="309"/>
        <end position="321"/>
    </location>
</feature>
<feature type="compositionally biased region" description="Basic residues" evidence="5">
    <location>
        <begin position="187"/>
        <end position="203"/>
    </location>
</feature>
<evidence type="ECO:0000313" key="7">
    <source>
        <dbReference type="EMBL" id="GFH60258.1"/>
    </source>
</evidence>
<dbReference type="SUPFAM" id="SSF50891">
    <property type="entry name" value="Cyclophilin-like"/>
    <property type="match status" value="1"/>
</dbReference>
<dbReference type="PRINTS" id="PR00153">
    <property type="entry name" value="CSAPPISMRASE"/>
</dbReference>
<protein>
    <recommendedName>
        <fullName evidence="2">peptidylprolyl isomerase</fullName>
        <ecNumber evidence="2">5.2.1.8</ecNumber>
    </recommendedName>
</protein>
<evidence type="ECO:0000259" key="6">
    <source>
        <dbReference type="PROSITE" id="PS50072"/>
    </source>
</evidence>
<feature type="compositionally biased region" description="Basic residues" evidence="5">
    <location>
        <begin position="275"/>
        <end position="294"/>
    </location>
</feature>
<evidence type="ECO:0000256" key="3">
    <source>
        <dbReference type="ARBA" id="ARBA00023110"/>
    </source>
</evidence>
<dbReference type="Proteomes" id="UP001054902">
    <property type="component" value="Unassembled WGS sequence"/>
</dbReference>
<feature type="compositionally biased region" description="Basic residues" evidence="5">
    <location>
        <begin position="252"/>
        <end position="262"/>
    </location>
</feature>
<comment type="catalytic activity">
    <reaction evidence="1">
        <text>[protein]-peptidylproline (omega=180) = [protein]-peptidylproline (omega=0)</text>
        <dbReference type="Rhea" id="RHEA:16237"/>
        <dbReference type="Rhea" id="RHEA-COMP:10747"/>
        <dbReference type="Rhea" id="RHEA-COMP:10748"/>
        <dbReference type="ChEBI" id="CHEBI:83833"/>
        <dbReference type="ChEBI" id="CHEBI:83834"/>
        <dbReference type="EC" id="5.2.1.8"/>
    </reaction>
</comment>
<evidence type="ECO:0000256" key="2">
    <source>
        <dbReference type="ARBA" id="ARBA00013194"/>
    </source>
</evidence>
<evidence type="ECO:0000256" key="4">
    <source>
        <dbReference type="ARBA" id="ARBA00023235"/>
    </source>
</evidence>
<evidence type="ECO:0000256" key="5">
    <source>
        <dbReference type="SAM" id="MobiDB-lite"/>
    </source>
</evidence>
<dbReference type="AlphaFoldDB" id="A0AAD3HEP8"/>
<dbReference type="FunFam" id="2.40.100.10:FF:000025">
    <property type="entry name" value="Peptidyl-prolyl cis-trans isomerase CYP19-2"/>
    <property type="match status" value="1"/>
</dbReference>
<dbReference type="PANTHER" id="PTHR11071:SF561">
    <property type="entry name" value="PEPTIDYL-PROLYL CIS-TRANS ISOMERASE D-RELATED"/>
    <property type="match status" value="1"/>
</dbReference>
<dbReference type="GO" id="GO:0006457">
    <property type="term" value="P:protein folding"/>
    <property type="evidence" value="ECO:0007669"/>
    <property type="project" value="TreeGrafter"/>
</dbReference>
<sequence>MSDVARKCYFLISIAGEKPRKVVFELASDIVPKTCQNFASFCSSKDSKKTYRNTLIHRVIPSFMIQGGDYESGDGFGGEAFEGGKLLDESFELKHDSAGVLSMANSGKNSGGSQFFITLDKTPHLDGKHVVFGKVIEGLDVVKDIAKVETAENDRPVALQKVKIVDCGSGDGNIMDSDSSGSESNRRREKKSKKKYSKKRRSRKYSDDYDSESSYERKRDRKDKKKRKKKSSRRRDDDSYSDDDSSIDSREHKRHKKDKKKRYYSDDSSSEDSHRHRKKKSHKKDRKHRSKRSRKYSEDSNSSDDSRYNRKSKKSQKKRSRKENTQTSSSTNSFGKYGIVRDSDFLNSAKVKRSFEIWIQEVKGIPLGSNLARHELEEYRKTFAEDYNTATLPHEKYYDYDKWEMEEYQKQKEESKKKKGARSDEFEFQEEMKRKAEEKKRKELELTRMMMSKDKIEEMKHQARIKAEMVNAYRVGDEETRKKLQRRLNPEEN</sequence>
<dbReference type="PANTHER" id="PTHR11071">
    <property type="entry name" value="PEPTIDYL-PROLYL CIS-TRANS ISOMERASE"/>
    <property type="match status" value="1"/>
</dbReference>
<proteinExistence type="predicted"/>
<feature type="compositionally biased region" description="Polar residues" evidence="5">
    <location>
        <begin position="325"/>
        <end position="334"/>
    </location>
</feature>
<dbReference type="Pfam" id="PF00160">
    <property type="entry name" value="Pro_isomerase"/>
    <property type="match status" value="1"/>
</dbReference>
<dbReference type="InterPro" id="IPR002130">
    <property type="entry name" value="Cyclophilin-type_PPIase_dom"/>
</dbReference>
<dbReference type="GO" id="GO:0016018">
    <property type="term" value="F:cyclosporin A binding"/>
    <property type="evidence" value="ECO:0007669"/>
    <property type="project" value="TreeGrafter"/>
</dbReference>
<feature type="domain" description="PPIase cyclophilin-type" evidence="6">
    <location>
        <begin position="9"/>
        <end position="169"/>
    </location>
</feature>
<keyword evidence="3" id="KW-0697">Rotamase</keyword>
<gene>
    <name evidence="7" type="ORF">CTEN210_16734</name>
</gene>
<dbReference type="GO" id="GO:0005737">
    <property type="term" value="C:cytoplasm"/>
    <property type="evidence" value="ECO:0007669"/>
    <property type="project" value="TreeGrafter"/>
</dbReference>
<reference evidence="7 8" key="1">
    <citation type="journal article" date="2021" name="Sci. Rep.">
        <title>The genome of the diatom Chaetoceros tenuissimus carries an ancient integrated fragment of an extant virus.</title>
        <authorList>
            <person name="Hongo Y."/>
            <person name="Kimura K."/>
            <person name="Takaki Y."/>
            <person name="Yoshida Y."/>
            <person name="Baba S."/>
            <person name="Kobayashi G."/>
            <person name="Nagasaki K."/>
            <person name="Hano T."/>
            <person name="Tomaru Y."/>
        </authorList>
    </citation>
    <scope>NUCLEOTIDE SEQUENCE [LARGE SCALE GENOMIC DNA]</scope>
    <source>
        <strain evidence="7 8">NIES-3715</strain>
    </source>
</reference>
<accession>A0AAD3HEP8</accession>
<feature type="region of interest" description="Disordered" evidence="5">
    <location>
        <begin position="410"/>
        <end position="441"/>
    </location>
</feature>
<dbReference type="GO" id="GO:0003755">
    <property type="term" value="F:peptidyl-prolyl cis-trans isomerase activity"/>
    <property type="evidence" value="ECO:0007669"/>
    <property type="project" value="UniProtKB-KW"/>
</dbReference>